<keyword evidence="2" id="KW-0964">Secreted</keyword>
<keyword evidence="3" id="KW-0677">Repeat</keyword>
<dbReference type="Proteomes" id="UP001148018">
    <property type="component" value="Unassembled WGS sequence"/>
</dbReference>
<evidence type="ECO:0000256" key="1">
    <source>
        <dbReference type="ARBA" id="ARBA00004613"/>
    </source>
</evidence>
<dbReference type="GO" id="GO:0030500">
    <property type="term" value="P:regulation of bone mineralization"/>
    <property type="evidence" value="ECO:0007669"/>
    <property type="project" value="TreeGrafter"/>
</dbReference>
<gene>
    <name evidence="5" type="ORF">NHX12_002147</name>
</gene>
<dbReference type="OrthoDB" id="9889855at2759"/>
<evidence type="ECO:0008006" key="7">
    <source>
        <dbReference type="Google" id="ProtNLM"/>
    </source>
</evidence>
<accession>A0A9Q0E113</accession>
<evidence type="ECO:0000256" key="3">
    <source>
        <dbReference type="ARBA" id="ARBA00022737"/>
    </source>
</evidence>
<evidence type="ECO:0000256" key="4">
    <source>
        <dbReference type="SAM" id="SignalP"/>
    </source>
</evidence>
<dbReference type="AlphaFoldDB" id="A0A9Q0E113"/>
<feature type="signal peptide" evidence="4">
    <location>
        <begin position="1"/>
        <end position="22"/>
    </location>
</feature>
<comment type="subcellular location">
    <subcellularLocation>
        <location evidence="1">Secreted</location>
    </subcellularLocation>
</comment>
<keyword evidence="4" id="KW-0732">Signal</keyword>
<dbReference type="Gene3D" id="1.10.246.10">
    <property type="match status" value="2"/>
</dbReference>
<dbReference type="GO" id="GO:0007165">
    <property type="term" value="P:signal transduction"/>
    <property type="evidence" value="ECO:0007669"/>
    <property type="project" value="InterPro"/>
</dbReference>
<dbReference type="SUPFAM" id="SSF48552">
    <property type="entry name" value="Serum albumin-like"/>
    <property type="match status" value="2"/>
</dbReference>
<comment type="caution">
    <text evidence="5">The sequence shown here is derived from an EMBL/GenBank/DDBJ whole genome shotgun (WGS) entry which is preliminary data.</text>
</comment>
<dbReference type="GO" id="GO:0005615">
    <property type="term" value="C:extracellular space"/>
    <property type="evidence" value="ECO:0007669"/>
    <property type="project" value="InterPro"/>
</dbReference>
<dbReference type="PANTHER" id="PTHR16776:SF3">
    <property type="entry name" value="EXTRACELLULAR MATRIX PROTEIN 1"/>
    <property type="match status" value="1"/>
</dbReference>
<evidence type="ECO:0000313" key="6">
    <source>
        <dbReference type="Proteomes" id="UP001148018"/>
    </source>
</evidence>
<protein>
    <recommendedName>
        <fullName evidence="7">Extracellular matrix protein 1</fullName>
    </recommendedName>
</protein>
<feature type="chain" id="PRO_5040415788" description="Extracellular matrix protein 1" evidence="4">
    <location>
        <begin position="23"/>
        <end position="460"/>
    </location>
</feature>
<name>A0A9Q0E113_9TELE</name>
<dbReference type="EMBL" id="JANIIK010000109">
    <property type="protein sequence ID" value="KAJ3598642.1"/>
    <property type="molecule type" value="Genomic_DNA"/>
</dbReference>
<organism evidence="5 6">
    <name type="scientific">Muraenolepis orangiensis</name>
    <name type="common">Patagonian moray cod</name>
    <dbReference type="NCBI Taxonomy" id="630683"/>
    <lineage>
        <taxon>Eukaryota</taxon>
        <taxon>Metazoa</taxon>
        <taxon>Chordata</taxon>
        <taxon>Craniata</taxon>
        <taxon>Vertebrata</taxon>
        <taxon>Euteleostomi</taxon>
        <taxon>Actinopterygii</taxon>
        <taxon>Neopterygii</taxon>
        <taxon>Teleostei</taxon>
        <taxon>Neoteleostei</taxon>
        <taxon>Acanthomorphata</taxon>
        <taxon>Zeiogadaria</taxon>
        <taxon>Gadariae</taxon>
        <taxon>Gadiformes</taxon>
        <taxon>Muraenolepidoidei</taxon>
        <taxon>Muraenolepididae</taxon>
        <taxon>Muraenolepis</taxon>
    </lineage>
</organism>
<dbReference type="InterPro" id="IPR020858">
    <property type="entry name" value="Serum_albumin-like"/>
</dbReference>
<dbReference type="PANTHER" id="PTHR16776">
    <property type="entry name" value="EXTRACELLULAR MATRIX PROTEIN 1"/>
    <property type="match status" value="1"/>
</dbReference>
<evidence type="ECO:0000256" key="2">
    <source>
        <dbReference type="ARBA" id="ARBA00022525"/>
    </source>
</evidence>
<evidence type="ECO:0000313" key="5">
    <source>
        <dbReference type="EMBL" id="KAJ3598642.1"/>
    </source>
</evidence>
<proteinExistence type="predicted"/>
<dbReference type="InterPro" id="IPR008605">
    <property type="entry name" value="ECM1"/>
</dbReference>
<dbReference type="Pfam" id="PF05782">
    <property type="entry name" value="ECM1"/>
    <property type="match status" value="2"/>
</dbReference>
<sequence>MDWFGALVCACVGLGWIGEANGEGQIMVEQMLLDPIIEKEDMEEIMRGLSENGPPAFGPRSFAMGPPSLMYPVQFPPGRPTANNLQAICLYGDHRPRYPDDYFPYSGFGQLRRRALAVNLAELLFSECCAANQTRGSDLTLCCVRQAWKQMVATFCELDTSVKDRIYHCCKEQDAAQLKCFQEDAPNTTYLPTEELPVFPVPVDSSFLFNHNACPKSTLTPRSVRSKIEKTTMSSQNVSISFPPARPTADDIQSVCVHRKLRPFYDHKCLPHKGYGWLVRQTKAINRVERGFKQCCKSQQEVLQCADGKWREQMDKFCKEEKMMYHCCEIEAGHERYECFQSSAPSSGYDVDPSTTASPVKNTTLGQICDTHKLIKKKLLAGLPVHNFVKQCCHLPSKRKTVCIQQKIMSKGICSTRRAPYTAKCCTPSADSTRCITKILTNAISKTLKLPLRKKKCPLS</sequence>
<keyword evidence="6" id="KW-1185">Reference proteome</keyword>
<reference evidence="5" key="1">
    <citation type="submission" date="2022-07" db="EMBL/GenBank/DDBJ databases">
        <title>Chromosome-level genome of Muraenolepis orangiensis.</title>
        <authorList>
            <person name="Kim J."/>
        </authorList>
    </citation>
    <scope>NUCLEOTIDE SEQUENCE</scope>
    <source>
        <strain evidence="5">KU_S4_2022</strain>
        <tissue evidence="5">Muscle</tissue>
    </source>
</reference>